<sequence length="112" mass="13059">ARDDTTSTLKESNESSLKKKEICIERWIYQNMKRYVNSQKVGVFFPHLVTALCKRVGVPMASMEQSMKPSRSIIDDTLYTKYTELREKQIKELNKRQQEMTVALASSQRKPN</sequence>
<keyword evidence="2" id="KW-1185">Reference proteome</keyword>
<reference evidence="1 2" key="1">
    <citation type="journal article" date="2019" name="Genome Biol. Evol.">
        <title>Insights into the evolution of the New World diploid cottons (Gossypium, subgenus Houzingenia) based on genome sequencing.</title>
        <authorList>
            <person name="Grover C.E."/>
            <person name="Arick M.A. 2nd"/>
            <person name="Thrash A."/>
            <person name="Conover J.L."/>
            <person name="Sanders W.S."/>
            <person name="Peterson D.G."/>
            <person name="Frelichowski J.E."/>
            <person name="Scheffler J.A."/>
            <person name="Scheffler B.E."/>
            <person name="Wendel J.F."/>
        </authorList>
    </citation>
    <scope>NUCLEOTIDE SEQUENCE [LARGE SCALE GENOMIC DNA]</scope>
    <source>
        <strain evidence="1">57</strain>
        <tissue evidence="1">Leaf</tissue>
    </source>
</reference>
<protein>
    <submittedName>
        <fullName evidence="1">Uncharacterized protein</fullName>
    </submittedName>
</protein>
<dbReference type="OrthoDB" id="999061at2759"/>
<gene>
    <name evidence="1" type="ORF">Goklo_000007</name>
</gene>
<organism evidence="1 2">
    <name type="scientific">Gossypium klotzschianum</name>
    <dbReference type="NCBI Taxonomy" id="34286"/>
    <lineage>
        <taxon>Eukaryota</taxon>
        <taxon>Viridiplantae</taxon>
        <taxon>Streptophyta</taxon>
        <taxon>Embryophyta</taxon>
        <taxon>Tracheophyta</taxon>
        <taxon>Spermatophyta</taxon>
        <taxon>Magnoliopsida</taxon>
        <taxon>eudicotyledons</taxon>
        <taxon>Gunneridae</taxon>
        <taxon>Pentapetalae</taxon>
        <taxon>rosids</taxon>
        <taxon>malvids</taxon>
        <taxon>Malvales</taxon>
        <taxon>Malvaceae</taxon>
        <taxon>Malvoideae</taxon>
        <taxon>Gossypium</taxon>
    </lineage>
</organism>
<name>A0A7J8WAC3_9ROSI</name>
<dbReference type="AlphaFoldDB" id="A0A7J8WAC3"/>
<feature type="non-terminal residue" evidence="1">
    <location>
        <position position="112"/>
    </location>
</feature>
<accession>A0A7J8WAC3</accession>
<dbReference type="EMBL" id="JABFAB010243056">
    <property type="protein sequence ID" value="MBA0672017.1"/>
    <property type="molecule type" value="Genomic_DNA"/>
</dbReference>
<evidence type="ECO:0000313" key="2">
    <source>
        <dbReference type="Proteomes" id="UP000593573"/>
    </source>
</evidence>
<dbReference type="Proteomes" id="UP000593573">
    <property type="component" value="Unassembled WGS sequence"/>
</dbReference>
<proteinExistence type="predicted"/>
<evidence type="ECO:0000313" key="1">
    <source>
        <dbReference type="EMBL" id="MBA0672017.1"/>
    </source>
</evidence>
<comment type="caution">
    <text evidence="1">The sequence shown here is derived from an EMBL/GenBank/DDBJ whole genome shotgun (WGS) entry which is preliminary data.</text>
</comment>